<dbReference type="Pfam" id="PF04860">
    <property type="entry name" value="Phage_portal"/>
    <property type="match status" value="1"/>
</dbReference>
<protein>
    <submittedName>
        <fullName evidence="1">Phage portal protein</fullName>
    </submittedName>
</protein>
<dbReference type="InterPro" id="IPR006427">
    <property type="entry name" value="Portal_HK97"/>
</dbReference>
<accession>A0A9X5C8Z2</accession>
<gene>
    <name evidence="1" type="ORF">FMM80_14775</name>
</gene>
<name>A0A9X5C8Z2_9FIRM</name>
<evidence type="ECO:0000313" key="1">
    <source>
        <dbReference type="EMBL" id="NDO69868.1"/>
    </source>
</evidence>
<dbReference type="EMBL" id="VIRB01000085">
    <property type="protein sequence ID" value="NDO69868.1"/>
    <property type="molecule type" value="Genomic_DNA"/>
</dbReference>
<dbReference type="InterPro" id="IPR006944">
    <property type="entry name" value="Phage/GTA_portal"/>
</dbReference>
<dbReference type="NCBIfam" id="TIGR01537">
    <property type="entry name" value="portal_HK97"/>
    <property type="match status" value="1"/>
</dbReference>
<dbReference type="AlphaFoldDB" id="A0A9X5C8Z2"/>
<proteinExistence type="predicted"/>
<organism evidence="1 2">
    <name type="scientific">Schaedlerella arabinosiphila</name>
    <dbReference type="NCBI Taxonomy" id="2044587"/>
    <lineage>
        <taxon>Bacteria</taxon>
        <taxon>Bacillati</taxon>
        <taxon>Bacillota</taxon>
        <taxon>Clostridia</taxon>
        <taxon>Lachnospirales</taxon>
        <taxon>Lachnospiraceae</taxon>
        <taxon>Schaedlerella</taxon>
    </lineage>
</organism>
<sequence>MGVWNRIRNVWAALTMPTANLEDEELLDWLGITTRDKRKISEVTYFTCMKMLSETMGKLPLKYYQDTPEGKIRADPTDMTRLLTVRPNPIMTPTTLWSSVELNCQHYGNAYVWIQRNFLAERYGGEVINAGLWLMPSCDVTVLIDDAGIFQEKGKLYYQYTDAKTGELYVFPQEDVLHFKTGYSLNGIMGEPVRKIIGSSIDGALESQNFMNNLYEQGLTASAVLYFPAGELDERRRKELRNRYEKYLTGSKNAGKIVPVPIGLELKPLNMSLTDAQFFELRKYSALQIAGAFGIKPNQINNYEKSSYANSETQQLAFLVDTMSYRMKAYEEEINYKCLNPKEIREGYYYKYNEKVILRTDSKTQMENLASAVNNGIYTANEAREYLDLPQKDGGDILMVNGNYMPITMIGQQYRKEGEGNEGSEDQG</sequence>
<evidence type="ECO:0000313" key="2">
    <source>
        <dbReference type="Proteomes" id="UP000474104"/>
    </source>
</evidence>
<dbReference type="RefSeq" id="WP_004075979.1">
    <property type="nucleotide sequence ID" value="NZ_VIRB01000085.1"/>
</dbReference>
<comment type="caution">
    <text evidence="1">The sequence shown here is derived from an EMBL/GenBank/DDBJ whole genome shotgun (WGS) entry which is preliminary data.</text>
</comment>
<reference evidence="1 2" key="1">
    <citation type="submission" date="2019-07" db="EMBL/GenBank/DDBJ databases">
        <title>Draft genome sequences of 15 bacterial species constituting the stable defined intestinal microbiota of the GM15 gnotobiotic mouse model.</title>
        <authorList>
            <person name="Elie C."/>
            <person name="Mathieu A."/>
            <person name="Saliou A."/>
            <person name="Darnaud M."/>
            <person name="Leulier F."/>
            <person name="Tamellini A."/>
        </authorList>
    </citation>
    <scope>NUCLEOTIDE SEQUENCE [LARGE SCALE GENOMIC DNA]</scope>
    <source>
        <strain evidence="2">ASF 502</strain>
    </source>
</reference>
<dbReference type="OrthoDB" id="9765386at2"/>
<dbReference type="Proteomes" id="UP000474104">
    <property type="component" value="Unassembled WGS sequence"/>
</dbReference>